<name>A0ABV6JUH8_9PROT</name>
<dbReference type="EMBL" id="JBHLUN010000005">
    <property type="protein sequence ID" value="MFC0408238.1"/>
    <property type="molecule type" value="Genomic_DNA"/>
</dbReference>
<keyword evidence="3" id="KW-1185">Reference proteome</keyword>
<organism evidence="2 3">
    <name type="scientific">Roseomonas elaeocarpi</name>
    <dbReference type="NCBI Taxonomy" id="907779"/>
    <lineage>
        <taxon>Bacteria</taxon>
        <taxon>Pseudomonadati</taxon>
        <taxon>Pseudomonadota</taxon>
        <taxon>Alphaproteobacteria</taxon>
        <taxon>Acetobacterales</taxon>
        <taxon>Roseomonadaceae</taxon>
        <taxon>Roseomonas</taxon>
    </lineage>
</organism>
<feature type="compositionally biased region" description="Basic and acidic residues" evidence="1">
    <location>
        <begin position="80"/>
        <end position="89"/>
    </location>
</feature>
<reference evidence="2 3" key="1">
    <citation type="submission" date="2024-09" db="EMBL/GenBank/DDBJ databases">
        <authorList>
            <person name="Sun Q."/>
            <person name="Mori K."/>
        </authorList>
    </citation>
    <scope>NUCLEOTIDE SEQUENCE [LARGE SCALE GENOMIC DNA]</scope>
    <source>
        <strain evidence="2 3">TBRC 5777</strain>
    </source>
</reference>
<accession>A0ABV6JUH8</accession>
<proteinExistence type="predicted"/>
<evidence type="ECO:0000313" key="3">
    <source>
        <dbReference type="Proteomes" id="UP001589865"/>
    </source>
</evidence>
<dbReference type="Proteomes" id="UP001589865">
    <property type="component" value="Unassembled WGS sequence"/>
</dbReference>
<protein>
    <recommendedName>
        <fullName evidence="4">DUF2786 domain-containing protein</fullName>
    </recommendedName>
</protein>
<dbReference type="RefSeq" id="WP_377043982.1">
    <property type="nucleotide sequence ID" value="NZ_JBHLUN010000005.1"/>
</dbReference>
<comment type="caution">
    <text evidence="2">The sequence shown here is derived from an EMBL/GenBank/DDBJ whole genome shotgun (WGS) entry which is preliminary data.</text>
</comment>
<evidence type="ECO:0000256" key="1">
    <source>
        <dbReference type="SAM" id="MobiDB-lite"/>
    </source>
</evidence>
<feature type="region of interest" description="Disordered" evidence="1">
    <location>
        <begin position="46"/>
        <end position="89"/>
    </location>
</feature>
<evidence type="ECO:0000313" key="2">
    <source>
        <dbReference type="EMBL" id="MFC0408238.1"/>
    </source>
</evidence>
<feature type="compositionally biased region" description="Low complexity" evidence="1">
    <location>
        <begin position="47"/>
        <end position="60"/>
    </location>
</feature>
<evidence type="ECO:0008006" key="4">
    <source>
        <dbReference type="Google" id="ProtNLM"/>
    </source>
</evidence>
<sequence>MQASDLAKLVRVLGLLGSEHDGERAAAAMAAHRLIKRSGLSWQQLLGPAQAASRGPAASRRPAEDPAEALKATSSRLRQAQRENDDLQRQIRRLRQRLEASYQGRRSWEQRD</sequence>
<gene>
    <name evidence="2" type="ORF">ACFFGY_08270</name>
</gene>